<accession>A0A0P0VEF5</accession>
<dbReference type="PaxDb" id="39947-A0A0P0VEF5"/>
<evidence type="ECO:0000313" key="1">
    <source>
        <dbReference type="EMBL" id="BAS76853.1"/>
    </source>
</evidence>
<dbReference type="InParanoid" id="A0A0P0VEF5"/>
<gene>
    <name evidence="1" type="ordered locus">Os02g0135250</name>
    <name evidence="1" type="ORF">OSNPB_020135250</name>
</gene>
<proteinExistence type="predicted"/>
<reference evidence="2" key="1">
    <citation type="journal article" date="2005" name="Nature">
        <title>The map-based sequence of the rice genome.</title>
        <authorList>
            <consortium name="International rice genome sequencing project (IRGSP)"/>
            <person name="Matsumoto T."/>
            <person name="Wu J."/>
            <person name="Kanamori H."/>
            <person name="Katayose Y."/>
            <person name="Fujisawa M."/>
            <person name="Namiki N."/>
            <person name="Mizuno H."/>
            <person name="Yamamoto K."/>
            <person name="Antonio B.A."/>
            <person name="Baba T."/>
            <person name="Sakata K."/>
            <person name="Nagamura Y."/>
            <person name="Aoki H."/>
            <person name="Arikawa K."/>
            <person name="Arita K."/>
            <person name="Bito T."/>
            <person name="Chiden Y."/>
            <person name="Fujitsuka N."/>
            <person name="Fukunaka R."/>
            <person name="Hamada M."/>
            <person name="Harada C."/>
            <person name="Hayashi A."/>
            <person name="Hijishita S."/>
            <person name="Honda M."/>
            <person name="Hosokawa S."/>
            <person name="Ichikawa Y."/>
            <person name="Idonuma A."/>
            <person name="Iijima M."/>
            <person name="Ikeda M."/>
            <person name="Ikeno M."/>
            <person name="Ito K."/>
            <person name="Ito S."/>
            <person name="Ito T."/>
            <person name="Ito Y."/>
            <person name="Ito Y."/>
            <person name="Iwabuchi A."/>
            <person name="Kamiya K."/>
            <person name="Karasawa W."/>
            <person name="Kurita K."/>
            <person name="Katagiri S."/>
            <person name="Kikuta A."/>
            <person name="Kobayashi H."/>
            <person name="Kobayashi N."/>
            <person name="Machita K."/>
            <person name="Maehara T."/>
            <person name="Masukawa M."/>
            <person name="Mizubayashi T."/>
            <person name="Mukai Y."/>
            <person name="Nagasaki H."/>
            <person name="Nagata Y."/>
            <person name="Naito S."/>
            <person name="Nakashima M."/>
            <person name="Nakama Y."/>
            <person name="Nakamichi Y."/>
            <person name="Nakamura M."/>
            <person name="Meguro A."/>
            <person name="Negishi M."/>
            <person name="Ohta I."/>
            <person name="Ohta T."/>
            <person name="Okamoto M."/>
            <person name="Ono N."/>
            <person name="Saji S."/>
            <person name="Sakaguchi M."/>
            <person name="Sakai K."/>
            <person name="Shibata M."/>
            <person name="Shimokawa T."/>
            <person name="Song J."/>
            <person name="Takazaki Y."/>
            <person name="Terasawa K."/>
            <person name="Tsugane M."/>
            <person name="Tsuji K."/>
            <person name="Ueda S."/>
            <person name="Waki K."/>
            <person name="Yamagata H."/>
            <person name="Yamamoto M."/>
            <person name="Yamamoto S."/>
            <person name="Yamane H."/>
            <person name="Yoshiki S."/>
            <person name="Yoshihara R."/>
            <person name="Yukawa K."/>
            <person name="Zhong H."/>
            <person name="Yano M."/>
            <person name="Yuan Q."/>
            <person name="Ouyang S."/>
            <person name="Liu J."/>
            <person name="Jones K.M."/>
            <person name="Gansberger K."/>
            <person name="Moffat K."/>
            <person name="Hill J."/>
            <person name="Bera J."/>
            <person name="Fadrosh D."/>
            <person name="Jin S."/>
            <person name="Johri S."/>
            <person name="Kim M."/>
            <person name="Overton L."/>
            <person name="Reardon M."/>
            <person name="Tsitrin T."/>
            <person name="Vuong H."/>
            <person name="Weaver B."/>
            <person name="Ciecko A."/>
            <person name="Tallon L."/>
            <person name="Jackson J."/>
            <person name="Pai G."/>
            <person name="Aken S.V."/>
            <person name="Utterback T."/>
            <person name="Reidmuller S."/>
            <person name="Feldblyum T."/>
            <person name="Hsiao J."/>
            <person name="Zismann V."/>
            <person name="Iobst S."/>
            <person name="de Vazeille A.R."/>
            <person name="Buell C.R."/>
            <person name="Ying K."/>
            <person name="Li Y."/>
            <person name="Lu T."/>
            <person name="Huang Y."/>
            <person name="Zhao Q."/>
            <person name="Feng Q."/>
            <person name="Zhang L."/>
            <person name="Zhu J."/>
            <person name="Weng Q."/>
            <person name="Mu J."/>
            <person name="Lu Y."/>
            <person name="Fan D."/>
            <person name="Liu Y."/>
            <person name="Guan J."/>
            <person name="Zhang Y."/>
            <person name="Yu S."/>
            <person name="Liu X."/>
            <person name="Zhang Y."/>
            <person name="Hong G."/>
            <person name="Han B."/>
            <person name="Choisne N."/>
            <person name="Demange N."/>
            <person name="Orjeda G."/>
            <person name="Samain S."/>
            <person name="Cattolico L."/>
            <person name="Pelletier E."/>
            <person name="Couloux A."/>
            <person name="Segurens B."/>
            <person name="Wincker P."/>
            <person name="D'Hont A."/>
            <person name="Scarpelli C."/>
            <person name="Weissenbach J."/>
            <person name="Salanoubat M."/>
            <person name="Quetier F."/>
            <person name="Yu Y."/>
            <person name="Kim H.R."/>
            <person name="Rambo T."/>
            <person name="Currie J."/>
            <person name="Collura K."/>
            <person name="Luo M."/>
            <person name="Yang T."/>
            <person name="Ammiraju J.S.S."/>
            <person name="Engler F."/>
            <person name="Soderlund C."/>
            <person name="Wing R.A."/>
            <person name="Palmer L.E."/>
            <person name="de la Bastide M."/>
            <person name="Spiegel L."/>
            <person name="Nascimento L."/>
            <person name="Zutavern T."/>
            <person name="O'Shaughnessy A."/>
            <person name="Dike S."/>
            <person name="Dedhia N."/>
            <person name="Preston R."/>
            <person name="Balija V."/>
            <person name="McCombie W.R."/>
            <person name="Chow T."/>
            <person name="Chen H."/>
            <person name="Chung M."/>
            <person name="Chen C."/>
            <person name="Shaw J."/>
            <person name="Wu H."/>
            <person name="Hsiao K."/>
            <person name="Chao Y."/>
            <person name="Chu M."/>
            <person name="Cheng C."/>
            <person name="Hour A."/>
            <person name="Lee P."/>
            <person name="Lin S."/>
            <person name="Lin Y."/>
            <person name="Liou J."/>
            <person name="Liu S."/>
            <person name="Hsing Y."/>
            <person name="Raghuvanshi S."/>
            <person name="Mohanty A."/>
            <person name="Bharti A.K."/>
            <person name="Gaur A."/>
            <person name="Gupta V."/>
            <person name="Kumar D."/>
            <person name="Ravi V."/>
            <person name="Vij S."/>
            <person name="Kapur A."/>
            <person name="Khurana P."/>
            <person name="Khurana P."/>
            <person name="Khurana J.P."/>
            <person name="Tyagi A.K."/>
            <person name="Gaikwad K."/>
            <person name="Singh A."/>
            <person name="Dalal V."/>
            <person name="Srivastava S."/>
            <person name="Dixit A."/>
            <person name="Pal A.K."/>
            <person name="Ghazi I.A."/>
            <person name="Yadav M."/>
            <person name="Pandit A."/>
            <person name="Bhargava A."/>
            <person name="Sureshbabu K."/>
            <person name="Batra K."/>
            <person name="Sharma T.R."/>
            <person name="Mohapatra T."/>
            <person name="Singh N.K."/>
            <person name="Messing J."/>
            <person name="Nelson A.B."/>
            <person name="Fuks G."/>
            <person name="Kavchok S."/>
            <person name="Keizer G."/>
            <person name="Linton E."/>
            <person name="Llaca V."/>
            <person name="Song R."/>
            <person name="Tanyolac B."/>
            <person name="Young S."/>
            <person name="Ho-Il K."/>
            <person name="Hahn J.H."/>
            <person name="Sangsakoo G."/>
            <person name="Vanavichit A."/>
            <person name="de Mattos Luiz.A.T."/>
            <person name="Zimmer P.D."/>
            <person name="Malone G."/>
            <person name="Dellagostin O."/>
            <person name="de Oliveira A.C."/>
            <person name="Bevan M."/>
            <person name="Bancroft I."/>
            <person name="Minx P."/>
            <person name="Cordum H."/>
            <person name="Wilson R."/>
            <person name="Cheng Z."/>
            <person name="Jin W."/>
            <person name="Jiang J."/>
            <person name="Leong S.A."/>
            <person name="Iwama H."/>
            <person name="Gojobori T."/>
            <person name="Itoh T."/>
            <person name="Niimura Y."/>
            <person name="Fujii Y."/>
            <person name="Habara T."/>
            <person name="Sakai H."/>
            <person name="Sato Y."/>
            <person name="Wilson G."/>
            <person name="Kumar K."/>
            <person name="McCouch S."/>
            <person name="Juretic N."/>
            <person name="Hoen D."/>
            <person name="Wright S."/>
            <person name="Bruskiewich R."/>
            <person name="Bureau T."/>
            <person name="Miyao A."/>
            <person name="Hirochika H."/>
            <person name="Nishikawa T."/>
            <person name="Kadowaki K."/>
            <person name="Sugiura M."/>
            <person name="Burr B."/>
            <person name="Sasaki T."/>
        </authorList>
    </citation>
    <scope>NUCLEOTIDE SEQUENCE [LARGE SCALE GENOMIC DNA]</scope>
    <source>
        <strain evidence="2">cv. Nipponbare</strain>
    </source>
</reference>
<organism evidence="1 2">
    <name type="scientific">Oryza sativa subsp. japonica</name>
    <name type="common">Rice</name>
    <dbReference type="NCBI Taxonomy" id="39947"/>
    <lineage>
        <taxon>Eukaryota</taxon>
        <taxon>Viridiplantae</taxon>
        <taxon>Streptophyta</taxon>
        <taxon>Embryophyta</taxon>
        <taxon>Tracheophyta</taxon>
        <taxon>Spermatophyta</taxon>
        <taxon>Magnoliopsida</taxon>
        <taxon>Liliopsida</taxon>
        <taxon>Poales</taxon>
        <taxon>Poaceae</taxon>
        <taxon>BOP clade</taxon>
        <taxon>Oryzoideae</taxon>
        <taxon>Oryzeae</taxon>
        <taxon>Oryzinae</taxon>
        <taxon>Oryza</taxon>
        <taxon>Oryza sativa</taxon>
    </lineage>
</organism>
<dbReference type="Proteomes" id="UP000059680">
    <property type="component" value="Chromosome 2"/>
</dbReference>
<dbReference type="Gramene" id="Os02t0135250-00">
    <property type="protein sequence ID" value="Os02t0135250-00"/>
    <property type="gene ID" value="Os02g0135250"/>
</dbReference>
<dbReference type="AlphaFoldDB" id="A0A0P0VEF5"/>
<protein>
    <submittedName>
        <fullName evidence="1">Os02g0135250 protein</fullName>
    </submittedName>
</protein>
<reference evidence="1 2" key="2">
    <citation type="journal article" date="2013" name="Plant Cell Physiol.">
        <title>Rice Annotation Project Database (RAP-DB): an integrative and interactive database for rice genomics.</title>
        <authorList>
            <person name="Sakai H."/>
            <person name="Lee S.S."/>
            <person name="Tanaka T."/>
            <person name="Numa H."/>
            <person name="Kim J."/>
            <person name="Kawahara Y."/>
            <person name="Wakimoto H."/>
            <person name="Yang C.C."/>
            <person name="Iwamoto M."/>
            <person name="Abe T."/>
            <person name="Yamada Y."/>
            <person name="Muto A."/>
            <person name="Inokuchi H."/>
            <person name="Ikemura T."/>
            <person name="Matsumoto T."/>
            <person name="Sasaki T."/>
            <person name="Itoh T."/>
        </authorList>
    </citation>
    <scope>NUCLEOTIDE SEQUENCE [LARGE SCALE GENOMIC DNA]</scope>
    <source>
        <strain evidence="2">cv. Nipponbare</strain>
    </source>
</reference>
<dbReference type="EMBL" id="AP014958">
    <property type="protein sequence ID" value="BAS76853.1"/>
    <property type="molecule type" value="Genomic_DNA"/>
</dbReference>
<keyword evidence="2" id="KW-1185">Reference proteome</keyword>
<name>A0A0P0VEF5_ORYSJ</name>
<sequence length="79" mass="8903">MPVKYPLAFSLRICRFSDDGVPSRSVIRSNWCTTFLPGNNGLPVRISAKMHPILQISIAGVLLWRKKNHIIQELGTTLK</sequence>
<reference evidence="1 2" key="3">
    <citation type="journal article" date="2013" name="Rice">
        <title>Improvement of the Oryza sativa Nipponbare reference genome using next generation sequence and optical map data.</title>
        <authorList>
            <person name="Kawahara Y."/>
            <person name="de la Bastide M."/>
            <person name="Hamilton J.P."/>
            <person name="Kanamori H."/>
            <person name="McCombie W.R."/>
            <person name="Ouyang S."/>
            <person name="Schwartz D.C."/>
            <person name="Tanaka T."/>
            <person name="Wu J."/>
            <person name="Zhou S."/>
            <person name="Childs K.L."/>
            <person name="Davidson R.M."/>
            <person name="Lin H."/>
            <person name="Quesada-Ocampo L."/>
            <person name="Vaillancourt B."/>
            <person name="Sakai H."/>
            <person name="Lee S.S."/>
            <person name="Kim J."/>
            <person name="Numa H."/>
            <person name="Itoh T."/>
            <person name="Buell C.R."/>
            <person name="Matsumoto T."/>
        </authorList>
    </citation>
    <scope>NUCLEOTIDE SEQUENCE [LARGE SCALE GENOMIC DNA]</scope>
    <source>
        <strain evidence="2">cv. Nipponbare</strain>
    </source>
</reference>
<evidence type="ECO:0000313" key="2">
    <source>
        <dbReference type="Proteomes" id="UP000059680"/>
    </source>
</evidence>